<protein>
    <recommendedName>
        <fullName evidence="4">Transposase domain-containing protein</fullName>
    </recommendedName>
</protein>
<evidence type="ECO:0000256" key="1">
    <source>
        <dbReference type="SAM" id="MobiDB-lite"/>
    </source>
</evidence>
<dbReference type="OrthoDB" id="7694954at2759"/>
<evidence type="ECO:0008006" key="4">
    <source>
        <dbReference type="Google" id="ProtNLM"/>
    </source>
</evidence>
<dbReference type="AlphaFoldDB" id="A0A8J2EHF7"/>
<accession>A0A8J2EHF7</accession>
<evidence type="ECO:0000313" key="2">
    <source>
        <dbReference type="EMBL" id="CAG5071959.1"/>
    </source>
</evidence>
<keyword evidence="3" id="KW-1185">Reference proteome</keyword>
<dbReference type="PANTHER" id="PTHR46579:SF1">
    <property type="entry name" value="F5_8 TYPE C DOMAIN-CONTAINING PROTEIN"/>
    <property type="match status" value="1"/>
</dbReference>
<feature type="compositionally biased region" description="Polar residues" evidence="1">
    <location>
        <begin position="65"/>
        <end position="74"/>
    </location>
</feature>
<feature type="compositionally biased region" description="Polar residues" evidence="1">
    <location>
        <begin position="47"/>
        <end position="56"/>
    </location>
</feature>
<reference evidence="2" key="1">
    <citation type="submission" date="2021-04" db="EMBL/GenBank/DDBJ databases">
        <authorList>
            <person name="Chebbi M.A.C M."/>
        </authorList>
    </citation>
    <scope>NUCLEOTIDE SEQUENCE</scope>
</reference>
<dbReference type="Proteomes" id="UP000786811">
    <property type="component" value="Unassembled WGS sequence"/>
</dbReference>
<feature type="region of interest" description="Disordered" evidence="1">
    <location>
        <begin position="47"/>
        <end position="89"/>
    </location>
</feature>
<gene>
    <name evidence="2" type="ORF">HICCMSTLAB_LOCUS108</name>
</gene>
<name>A0A8J2EHF7_COTCN</name>
<proteinExistence type="predicted"/>
<sequence>MSESRIFQKGLSSAERRRLSKQIEDHLTVFSHDLSLSLWKGNPEISTPCVQNSSPPQHFDVQDAAHSSQLSNSDLDGERNVSQVDAEDDPAERNFVDEPINEHLLNELSQELEDTEEIEITPSFSTNQFNESALFPLAFKENVSSNDYLVAAMGRLAKYNLPYECILSEFKWMNSTTAIPQLPNSKEQLWKLLSRNDLNYVRHYYCVRCSSPLGSNEKATKNDSELHKKLKRSKTTDYKKCTSETCRGLDSKVSYFIQLKLYPQLHQLLSIPNISKSILYRHTRRKINENALEDIYDGCEYQKLCSSGEFLSNPNNMSFTLNTDGCSVSNSSKASAWPVYLEINELPPHARKRHMLLAGIYCDFDKPVMNNFLVKCMSELNDLYRKGIQWLKSDGTKVESKFVLLMCSVDSIARPPILRMTQFNGDFGCTYCYSRGSTSDNNQLVRYYPASEQIRLRTDKELRLGMLKAFKDNKKVNGVKGISSLISFPKFNLAKGRIVECMHSVYLGVVRQHILLLLDLVDSKFFNHINGRTAAIKPPTRISRLPRPIGEIKNFKASEFRNWLLYYFLVCFDGLLESKYMKHFALLSQAIYYLNQASITLEELHNAEILLDQYVEQFEELFGIENMTFNVHLLKHLPQTIRNWGPMWAHNAFTFESWNHRIMECIISPKDRVLQVVNRFCIMKFICNMSHEDSVSFDTKLYLNSLFPSFHFDDNDRSFIAKGNSTDSVHSCIPPQYSTANCTSYDDARINNIHYRRIDKNPDTQFCNSYVYCKNVRFGCIEDIIELEKDGERINGLIVRKLKVKKNVLNTTYINFVESTSELIFVPSNEVVAPCIVIREIDDCKYIVKLPNTWESD</sequence>
<dbReference type="EMBL" id="CAJNRD030000639">
    <property type="protein sequence ID" value="CAG5071959.1"/>
    <property type="molecule type" value="Genomic_DNA"/>
</dbReference>
<evidence type="ECO:0000313" key="3">
    <source>
        <dbReference type="Proteomes" id="UP000786811"/>
    </source>
</evidence>
<organism evidence="2 3">
    <name type="scientific">Cotesia congregata</name>
    <name type="common">Parasitoid wasp</name>
    <name type="synonym">Apanteles congregatus</name>
    <dbReference type="NCBI Taxonomy" id="51543"/>
    <lineage>
        <taxon>Eukaryota</taxon>
        <taxon>Metazoa</taxon>
        <taxon>Ecdysozoa</taxon>
        <taxon>Arthropoda</taxon>
        <taxon>Hexapoda</taxon>
        <taxon>Insecta</taxon>
        <taxon>Pterygota</taxon>
        <taxon>Neoptera</taxon>
        <taxon>Endopterygota</taxon>
        <taxon>Hymenoptera</taxon>
        <taxon>Apocrita</taxon>
        <taxon>Ichneumonoidea</taxon>
        <taxon>Braconidae</taxon>
        <taxon>Microgastrinae</taxon>
        <taxon>Cotesia</taxon>
    </lineage>
</organism>
<comment type="caution">
    <text evidence="2">The sequence shown here is derived from an EMBL/GenBank/DDBJ whole genome shotgun (WGS) entry which is preliminary data.</text>
</comment>
<dbReference type="PANTHER" id="PTHR46579">
    <property type="entry name" value="F5/8 TYPE C DOMAIN-CONTAINING PROTEIN-RELATED"/>
    <property type="match status" value="1"/>
</dbReference>